<evidence type="ECO:0000313" key="5">
    <source>
        <dbReference type="Proteomes" id="UP001156881"/>
    </source>
</evidence>
<feature type="region of interest" description="Disordered" evidence="1">
    <location>
        <begin position="78"/>
        <end position="99"/>
    </location>
</feature>
<sequence>MTTLAAGLEIDSTEGVPVGRLPKSMTLGELAALGHEPQPVAKAIRAKCIDCSGGKVSEVRRCVATTCPLWPLRMGTNPFHGSAAQAAKSPEDRQVLEAA</sequence>
<reference evidence="2" key="4">
    <citation type="submission" date="2023-01" db="EMBL/GenBank/DDBJ databases">
        <title>Draft genome sequence of Methylobacterium brachythecii strain NBRC 107710.</title>
        <authorList>
            <person name="Sun Q."/>
            <person name="Mori K."/>
        </authorList>
    </citation>
    <scope>NUCLEOTIDE SEQUENCE</scope>
    <source>
        <strain evidence="2">NBRC 107710</strain>
    </source>
</reference>
<reference evidence="2" key="1">
    <citation type="journal article" date="2014" name="Int. J. Syst. Evol. Microbiol.">
        <title>Complete genome of a new Firmicutes species belonging to the dominant human colonic microbiota ('Ruminococcus bicirculans') reveals two chromosomes and a selective capacity to utilize plant glucans.</title>
        <authorList>
            <consortium name="NISC Comparative Sequencing Program"/>
            <person name="Wegmann U."/>
            <person name="Louis P."/>
            <person name="Goesmann A."/>
            <person name="Henrissat B."/>
            <person name="Duncan S.H."/>
            <person name="Flint H.J."/>
        </authorList>
    </citation>
    <scope>NUCLEOTIDE SEQUENCE</scope>
    <source>
        <strain evidence="2">NBRC 107710</strain>
    </source>
</reference>
<organism evidence="3 4">
    <name type="scientific">Methylobacterium brachythecii</name>
    <dbReference type="NCBI Taxonomy" id="1176177"/>
    <lineage>
        <taxon>Bacteria</taxon>
        <taxon>Pseudomonadati</taxon>
        <taxon>Pseudomonadota</taxon>
        <taxon>Alphaproteobacteria</taxon>
        <taxon>Hyphomicrobiales</taxon>
        <taxon>Methylobacteriaceae</taxon>
        <taxon>Methylobacterium</taxon>
    </lineage>
</organism>
<accession>A0A7W6F6Y7</accession>
<proteinExistence type="predicted"/>
<dbReference type="EMBL" id="BSPG01000007">
    <property type="protein sequence ID" value="GLS43735.1"/>
    <property type="molecule type" value="Genomic_DNA"/>
</dbReference>
<keyword evidence="5" id="KW-1185">Reference proteome</keyword>
<dbReference type="Proteomes" id="UP000517759">
    <property type="component" value="Unassembled WGS sequence"/>
</dbReference>
<dbReference type="AlphaFoldDB" id="A0A7W6F6Y7"/>
<comment type="caution">
    <text evidence="3">The sequence shown here is derived from an EMBL/GenBank/DDBJ whole genome shotgun (WGS) entry which is preliminary data.</text>
</comment>
<dbReference type="RefSeq" id="WP_183505200.1">
    <property type="nucleotide sequence ID" value="NZ_BSPG01000007.1"/>
</dbReference>
<dbReference type="EMBL" id="JACIDN010000004">
    <property type="protein sequence ID" value="MBB3902810.1"/>
    <property type="molecule type" value="Genomic_DNA"/>
</dbReference>
<reference evidence="3 4" key="3">
    <citation type="submission" date="2020-08" db="EMBL/GenBank/DDBJ databases">
        <title>Genomic Encyclopedia of Type Strains, Phase IV (KMG-IV): sequencing the most valuable type-strain genomes for metagenomic binning, comparative biology and taxonomic classification.</title>
        <authorList>
            <person name="Goeker M."/>
        </authorList>
    </citation>
    <scope>NUCLEOTIDE SEQUENCE [LARGE SCALE GENOMIC DNA]</scope>
    <source>
        <strain evidence="3 4">DSM 24105</strain>
    </source>
</reference>
<protein>
    <submittedName>
        <fullName evidence="3">Uncharacterized protein</fullName>
    </submittedName>
</protein>
<gene>
    <name evidence="2" type="ORF">GCM10007884_17200</name>
    <name evidence="3" type="ORF">GGR33_002312</name>
</gene>
<evidence type="ECO:0000256" key="1">
    <source>
        <dbReference type="SAM" id="MobiDB-lite"/>
    </source>
</evidence>
<evidence type="ECO:0000313" key="2">
    <source>
        <dbReference type="EMBL" id="GLS43735.1"/>
    </source>
</evidence>
<feature type="compositionally biased region" description="Basic and acidic residues" evidence="1">
    <location>
        <begin position="89"/>
        <end position="99"/>
    </location>
</feature>
<evidence type="ECO:0000313" key="4">
    <source>
        <dbReference type="Proteomes" id="UP000517759"/>
    </source>
</evidence>
<reference evidence="5" key="2">
    <citation type="journal article" date="2019" name="Int. J. Syst. Evol. Microbiol.">
        <title>The Global Catalogue of Microorganisms (GCM) 10K type strain sequencing project: providing services to taxonomists for standard genome sequencing and annotation.</title>
        <authorList>
            <consortium name="The Broad Institute Genomics Platform"/>
            <consortium name="The Broad Institute Genome Sequencing Center for Infectious Disease"/>
            <person name="Wu L."/>
            <person name="Ma J."/>
        </authorList>
    </citation>
    <scope>NUCLEOTIDE SEQUENCE [LARGE SCALE GENOMIC DNA]</scope>
    <source>
        <strain evidence="5">NBRC 107710</strain>
    </source>
</reference>
<name>A0A7W6F6Y7_9HYPH</name>
<evidence type="ECO:0000313" key="3">
    <source>
        <dbReference type="EMBL" id="MBB3902810.1"/>
    </source>
</evidence>
<dbReference type="Proteomes" id="UP001156881">
    <property type="component" value="Unassembled WGS sequence"/>
</dbReference>